<gene>
    <name evidence="8" type="primary">rfbC</name>
    <name evidence="8" type="ORF">GHO39_27280</name>
</gene>
<comment type="similarity">
    <text evidence="7">Belongs to the dTDP-4-dehydrorhamnose 3,5-epimerase family.</text>
</comment>
<comment type="subunit">
    <text evidence="7">Homodimer.</text>
</comment>
<feature type="site" description="Participates in a stacking interaction with the thymidine ring of dTDP-4-oxo-6-deoxyglucose" evidence="6">
    <location>
        <position position="143"/>
    </location>
</feature>
<evidence type="ECO:0000256" key="7">
    <source>
        <dbReference type="RuleBase" id="RU364069"/>
    </source>
</evidence>
<dbReference type="PANTHER" id="PTHR21047">
    <property type="entry name" value="DTDP-6-DEOXY-D-GLUCOSE-3,5 EPIMERASE"/>
    <property type="match status" value="1"/>
</dbReference>
<dbReference type="CDD" id="cd00438">
    <property type="entry name" value="cupin_RmlC"/>
    <property type="match status" value="1"/>
</dbReference>
<dbReference type="PANTHER" id="PTHR21047:SF2">
    <property type="entry name" value="THYMIDINE DIPHOSPHO-4-KETO-RHAMNOSE 3,5-EPIMERASE"/>
    <property type="match status" value="1"/>
</dbReference>
<comment type="function">
    <text evidence="2 7">Catalyzes the epimerization of the C3' and C5'positions of dTDP-6-deoxy-D-xylo-4-hexulose, forming dTDP-6-deoxy-L-lyxo-4-hexulose.</text>
</comment>
<keyword evidence="7 8" id="KW-0413">Isomerase</keyword>
<dbReference type="UniPathway" id="UPA00124"/>
<evidence type="ECO:0000256" key="6">
    <source>
        <dbReference type="PIRSR" id="PIRSR600888-3"/>
    </source>
</evidence>
<feature type="active site" description="Proton acceptor" evidence="5">
    <location>
        <position position="67"/>
    </location>
</feature>
<evidence type="ECO:0000256" key="2">
    <source>
        <dbReference type="ARBA" id="ARBA00001997"/>
    </source>
</evidence>
<comment type="caution">
    <text evidence="8">The sequence shown here is derived from an EMBL/GenBank/DDBJ whole genome shotgun (WGS) entry which is preliminary data.</text>
</comment>
<accession>A0A7X1XJS2</accession>
<dbReference type="GO" id="GO:0019305">
    <property type="term" value="P:dTDP-rhamnose biosynthetic process"/>
    <property type="evidence" value="ECO:0007669"/>
    <property type="project" value="UniProtKB-UniRule"/>
</dbReference>
<evidence type="ECO:0000256" key="4">
    <source>
        <dbReference type="ARBA" id="ARBA00019595"/>
    </source>
</evidence>
<dbReference type="InterPro" id="IPR011051">
    <property type="entry name" value="RmlC_Cupin_sf"/>
</dbReference>
<dbReference type="GO" id="GO:0000271">
    <property type="term" value="P:polysaccharide biosynthetic process"/>
    <property type="evidence" value="ECO:0007669"/>
    <property type="project" value="TreeGrafter"/>
</dbReference>
<feature type="active site" description="Proton donor" evidence="5">
    <location>
        <position position="137"/>
    </location>
</feature>
<dbReference type="GO" id="GO:0008830">
    <property type="term" value="F:dTDP-4-dehydrorhamnose 3,5-epimerase activity"/>
    <property type="evidence" value="ECO:0007669"/>
    <property type="project" value="UniProtKB-UniRule"/>
</dbReference>
<dbReference type="InterPro" id="IPR000888">
    <property type="entry name" value="RmlC-like"/>
</dbReference>
<dbReference type="GO" id="GO:0005829">
    <property type="term" value="C:cytosol"/>
    <property type="evidence" value="ECO:0007669"/>
    <property type="project" value="TreeGrafter"/>
</dbReference>
<dbReference type="EC" id="5.1.3.13" evidence="3 7"/>
<organism evidence="8 9">
    <name type="scientific">Pseudomonas helleri</name>
    <dbReference type="NCBI Taxonomy" id="1608996"/>
    <lineage>
        <taxon>Bacteria</taxon>
        <taxon>Pseudomonadati</taxon>
        <taxon>Pseudomonadota</taxon>
        <taxon>Gammaproteobacteria</taxon>
        <taxon>Pseudomonadales</taxon>
        <taxon>Pseudomonadaceae</taxon>
        <taxon>Pseudomonas</taxon>
    </lineage>
</organism>
<dbReference type="Gene3D" id="2.60.120.10">
    <property type="entry name" value="Jelly Rolls"/>
    <property type="match status" value="1"/>
</dbReference>
<protein>
    <recommendedName>
        <fullName evidence="4 7">dTDP-4-dehydrorhamnose 3,5-epimerase</fullName>
        <ecNumber evidence="3 7">5.1.3.13</ecNumber>
    </recommendedName>
    <alternativeName>
        <fullName evidence="7">Thymidine diphospho-4-keto-rhamnose 3,5-epimerase</fullName>
    </alternativeName>
</protein>
<comment type="catalytic activity">
    <reaction evidence="1 7">
        <text>dTDP-4-dehydro-6-deoxy-alpha-D-glucose = dTDP-4-dehydro-beta-L-rhamnose</text>
        <dbReference type="Rhea" id="RHEA:16969"/>
        <dbReference type="ChEBI" id="CHEBI:57649"/>
        <dbReference type="ChEBI" id="CHEBI:62830"/>
        <dbReference type="EC" id="5.1.3.13"/>
    </reaction>
</comment>
<evidence type="ECO:0000313" key="9">
    <source>
        <dbReference type="Proteomes" id="UP000489190"/>
    </source>
</evidence>
<sequence length="186" mass="21017">MKIIRTTIPDVLIIEPTVYSDDRGWFMESFNEERFVTEIEKLGLEAPRPFVQDNHSCSKIGVLRGLHYQAEPHSQGKLVRVVQGAAFDVAVDIREQSATYLKWVGVELSASNSKMLWIPEGFAHGFLALQDDTHFLYKTTDYYDKNSERSIVWNDPALGIDWPHLESYIISSKDAAAASLVTSDGH</sequence>
<reference evidence="8 9" key="1">
    <citation type="submission" date="2019-10" db="EMBL/GenBank/DDBJ databases">
        <title>Evaluation of single-gene subtyping targets for Pseudomonas.</title>
        <authorList>
            <person name="Reichler S.J."/>
            <person name="Orsi R.H."/>
            <person name="Wiedmann M."/>
            <person name="Martin N.H."/>
            <person name="Murphy S.I."/>
        </authorList>
    </citation>
    <scope>NUCLEOTIDE SEQUENCE [LARGE SCALE GENOMIC DNA]</scope>
    <source>
        <strain evidence="8 9">FSL R10-3254</strain>
    </source>
</reference>
<dbReference type="EMBL" id="WIWI01000153">
    <property type="protein sequence ID" value="MQT92788.1"/>
    <property type="molecule type" value="Genomic_DNA"/>
</dbReference>
<comment type="pathway">
    <text evidence="7">Carbohydrate biosynthesis; dTDP-L-rhamnose biosynthesis.</text>
</comment>
<evidence type="ECO:0000256" key="1">
    <source>
        <dbReference type="ARBA" id="ARBA00001298"/>
    </source>
</evidence>
<dbReference type="SUPFAM" id="SSF51182">
    <property type="entry name" value="RmlC-like cupins"/>
    <property type="match status" value="1"/>
</dbReference>
<dbReference type="NCBIfam" id="TIGR01221">
    <property type="entry name" value="rmlC"/>
    <property type="match status" value="1"/>
</dbReference>
<dbReference type="Proteomes" id="UP000489190">
    <property type="component" value="Unassembled WGS sequence"/>
</dbReference>
<dbReference type="InterPro" id="IPR014710">
    <property type="entry name" value="RmlC-like_jellyroll"/>
</dbReference>
<dbReference type="AlphaFoldDB" id="A0A7X1XJS2"/>
<evidence type="ECO:0000313" key="8">
    <source>
        <dbReference type="EMBL" id="MQT92788.1"/>
    </source>
</evidence>
<evidence type="ECO:0000256" key="5">
    <source>
        <dbReference type="PIRSR" id="PIRSR600888-1"/>
    </source>
</evidence>
<name>A0A7X1XJS2_9PSED</name>
<dbReference type="Pfam" id="PF00908">
    <property type="entry name" value="dTDP_sugar_isom"/>
    <property type="match status" value="1"/>
</dbReference>
<proteinExistence type="inferred from homology"/>
<dbReference type="RefSeq" id="WP_153330978.1">
    <property type="nucleotide sequence ID" value="NZ_WIWI01000153.1"/>
</dbReference>
<evidence type="ECO:0000256" key="3">
    <source>
        <dbReference type="ARBA" id="ARBA00012098"/>
    </source>
</evidence>